<keyword evidence="1" id="KW-1133">Transmembrane helix</keyword>
<sequence>MSIAAQLPLVTDEPIGERIGGYLFWGVLILLIGVIVWALRRRRRGPRPSGAAGKVTWTRTEDYAEHHRVAWQADPGSFVTRPEHWPLAVTAVFGICGGEPWDRLALHNLDVARDGLEEAWGIRSRAQLLSRLHWLLREGHRVGFADEVADGEELDDAEARRVVAGAAGTASSEVREHAWRLKQVRADARGIRSVVFVAWDLVRAAMLTRAGFSLGWLSEQEADDTLRLISAELQRSYDGWEEMGDHFLRARWFWGGNTSQTSRQNDAHDASRQAALLAPPRRPWSHVPWIMPIPDSRVLLVDAMLREGLIEQVPVHSPTRLAEVLDGVTSERLAAQG</sequence>
<dbReference type="InterPro" id="IPR009677">
    <property type="entry name" value="DUF1266"/>
</dbReference>
<gene>
    <name evidence="3" type="ORF">WDU99_02190</name>
</gene>
<dbReference type="RefSeq" id="WP_337330805.1">
    <property type="nucleotide sequence ID" value="NZ_JBBDGM010000002.1"/>
</dbReference>
<protein>
    <submittedName>
        <fullName evidence="3">DUF1266 domain-containing protein</fullName>
    </submittedName>
</protein>
<accession>A0ABU8L8Z8</accession>
<evidence type="ECO:0000313" key="3">
    <source>
        <dbReference type="EMBL" id="MEJ1087122.1"/>
    </source>
</evidence>
<keyword evidence="4" id="KW-1185">Reference proteome</keyword>
<evidence type="ECO:0000313" key="4">
    <source>
        <dbReference type="Proteomes" id="UP001371224"/>
    </source>
</evidence>
<comment type="caution">
    <text evidence="3">The sequence shown here is derived from an EMBL/GenBank/DDBJ whole genome shotgun (WGS) entry which is preliminary data.</text>
</comment>
<keyword evidence="1" id="KW-0812">Transmembrane</keyword>
<organism evidence="3 4">
    <name type="scientific">Microbacterium bandirmense</name>
    <dbReference type="NCBI Taxonomy" id="3122050"/>
    <lineage>
        <taxon>Bacteria</taxon>
        <taxon>Bacillati</taxon>
        <taxon>Actinomycetota</taxon>
        <taxon>Actinomycetes</taxon>
        <taxon>Micrococcales</taxon>
        <taxon>Microbacteriaceae</taxon>
        <taxon>Microbacterium</taxon>
    </lineage>
</organism>
<dbReference type="Proteomes" id="UP001371224">
    <property type="component" value="Unassembled WGS sequence"/>
</dbReference>
<dbReference type="EMBL" id="JBBDGM010000002">
    <property type="protein sequence ID" value="MEJ1087122.1"/>
    <property type="molecule type" value="Genomic_DNA"/>
</dbReference>
<feature type="transmembrane region" description="Helical" evidence="1">
    <location>
        <begin position="19"/>
        <end position="39"/>
    </location>
</feature>
<evidence type="ECO:0000256" key="1">
    <source>
        <dbReference type="SAM" id="Phobius"/>
    </source>
</evidence>
<reference evidence="3 4" key="1">
    <citation type="submission" date="2024-02" db="EMBL/GenBank/DDBJ databases">
        <authorList>
            <person name="Saticioglu I.B."/>
        </authorList>
    </citation>
    <scope>NUCLEOTIDE SEQUENCE [LARGE SCALE GENOMIC DNA]</scope>
    <source>
        <strain evidence="3 4">Mu-80</strain>
    </source>
</reference>
<evidence type="ECO:0000259" key="2">
    <source>
        <dbReference type="Pfam" id="PF06889"/>
    </source>
</evidence>
<proteinExistence type="predicted"/>
<keyword evidence="1" id="KW-0472">Membrane</keyword>
<feature type="domain" description="DUF1266" evidence="2">
    <location>
        <begin position="116"/>
        <end position="289"/>
    </location>
</feature>
<dbReference type="Pfam" id="PF06889">
    <property type="entry name" value="DUF1266"/>
    <property type="match status" value="1"/>
</dbReference>
<name>A0ABU8L8Z8_9MICO</name>